<feature type="compositionally biased region" description="Low complexity" evidence="1">
    <location>
        <begin position="558"/>
        <end position="574"/>
    </location>
</feature>
<evidence type="ECO:0000313" key="4">
    <source>
        <dbReference type="Proteomes" id="UP001303760"/>
    </source>
</evidence>
<dbReference type="Gene3D" id="3.30.470.30">
    <property type="entry name" value="DNA ligase/mRNA capping enzyme"/>
    <property type="match status" value="1"/>
</dbReference>
<dbReference type="AlphaFoldDB" id="A0AAN7C448"/>
<dbReference type="InterPro" id="IPR021122">
    <property type="entry name" value="RNA_ligase_dom_REL/Rnl2"/>
</dbReference>
<dbReference type="Pfam" id="PF21189">
    <property type="entry name" value="PHA02142"/>
    <property type="match status" value="1"/>
</dbReference>
<dbReference type="Pfam" id="PF09414">
    <property type="entry name" value="RNA_ligase"/>
    <property type="match status" value="1"/>
</dbReference>
<feature type="region of interest" description="Disordered" evidence="1">
    <location>
        <begin position="483"/>
        <end position="503"/>
    </location>
</feature>
<reference evidence="3" key="2">
    <citation type="submission" date="2023-05" db="EMBL/GenBank/DDBJ databases">
        <authorList>
            <consortium name="Lawrence Berkeley National Laboratory"/>
            <person name="Steindorff A."/>
            <person name="Hensen N."/>
            <person name="Bonometti L."/>
            <person name="Westerberg I."/>
            <person name="Brannstrom I.O."/>
            <person name="Guillou S."/>
            <person name="Cros-Aarteil S."/>
            <person name="Calhoun S."/>
            <person name="Haridas S."/>
            <person name="Kuo A."/>
            <person name="Mondo S."/>
            <person name="Pangilinan J."/>
            <person name="Riley R."/>
            <person name="Labutti K."/>
            <person name="Andreopoulos B."/>
            <person name="Lipzen A."/>
            <person name="Chen C."/>
            <person name="Yanf M."/>
            <person name="Daum C."/>
            <person name="Ng V."/>
            <person name="Clum A."/>
            <person name="Ohm R."/>
            <person name="Martin F."/>
            <person name="Silar P."/>
            <person name="Natvig D."/>
            <person name="Lalanne C."/>
            <person name="Gautier V."/>
            <person name="Ament-Velasquez S.L."/>
            <person name="Kruys A."/>
            <person name="Hutchinson M.I."/>
            <person name="Powell A.J."/>
            <person name="Barry K."/>
            <person name="Miller A.N."/>
            <person name="Grigoriev I.V."/>
            <person name="Debuchy R."/>
            <person name="Gladieux P."/>
            <person name="Thoren M.H."/>
            <person name="Johannesson H."/>
        </authorList>
    </citation>
    <scope>NUCLEOTIDE SEQUENCE</scope>
    <source>
        <strain evidence="3">CBS 532.94</strain>
    </source>
</reference>
<feature type="domain" description="RNA ligase" evidence="2">
    <location>
        <begin position="268"/>
        <end position="466"/>
    </location>
</feature>
<dbReference type="EMBL" id="MU860302">
    <property type="protein sequence ID" value="KAK4235048.1"/>
    <property type="molecule type" value="Genomic_DNA"/>
</dbReference>
<feature type="compositionally biased region" description="Polar residues" evidence="1">
    <location>
        <begin position="486"/>
        <end position="502"/>
    </location>
</feature>
<comment type="caution">
    <text evidence="3">The sequence shown here is derived from an EMBL/GenBank/DDBJ whole genome shotgun (WGS) entry which is preliminary data.</text>
</comment>
<protein>
    <recommendedName>
        <fullName evidence="2">RNA ligase domain-containing protein</fullName>
    </recommendedName>
</protein>
<feature type="region of interest" description="Disordered" evidence="1">
    <location>
        <begin position="547"/>
        <end position="583"/>
    </location>
</feature>
<keyword evidence="4" id="KW-1185">Reference proteome</keyword>
<reference evidence="3" key="1">
    <citation type="journal article" date="2023" name="Mol. Phylogenet. Evol.">
        <title>Genome-scale phylogeny and comparative genomics of the fungal order Sordariales.</title>
        <authorList>
            <person name="Hensen N."/>
            <person name="Bonometti L."/>
            <person name="Westerberg I."/>
            <person name="Brannstrom I.O."/>
            <person name="Guillou S."/>
            <person name="Cros-Aarteil S."/>
            <person name="Calhoun S."/>
            <person name="Haridas S."/>
            <person name="Kuo A."/>
            <person name="Mondo S."/>
            <person name="Pangilinan J."/>
            <person name="Riley R."/>
            <person name="LaButti K."/>
            <person name="Andreopoulos B."/>
            <person name="Lipzen A."/>
            <person name="Chen C."/>
            <person name="Yan M."/>
            <person name="Daum C."/>
            <person name="Ng V."/>
            <person name="Clum A."/>
            <person name="Steindorff A."/>
            <person name="Ohm R.A."/>
            <person name="Martin F."/>
            <person name="Silar P."/>
            <person name="Natvig D.O."/>
            <person name="Lalanne C."/>
            <person name="Gautier V."/>
            <person name="Ament-Velasquez S.L."/>
            <person name="Kruys A."/>
            <person name="Hutchinson M.I."/>
            <person name="Powell A.J."/>
            <person name="Barry K."/>
            <person name="Miller A.N."/>
            <person name="Grigoriev I.V."/>
            <person name="Debuchy R."/>
            <person name="Gladieux P."/>
            <person name="Hiltunen Thoren M."/>
            <person name="Johannesson H."/>
        </authorList>
    </citation>
    <scope>NUCLEOTIDE SEQUENCE</scope>
    <source>
        <strain evidence="3">CBS 532.94</strain>
    </source>
</reference>
<accession>A0AAN7C448</accession>
<evidence type="ECO:0000259" key="2">
    <source>
        <dbReference type="Pfam" id="PF09414"/>
    </source>
</evidence>
<sequence>MSTSRIAGADLRGWLEAAIADSNATLPLTAPASSNPSTLANMVNTSSTSNMSNMSNAEAAAESDVESQINEVDQRKLATVRRVTAVNVVNKSHHVATIDGWKVVFKKTKKIERGSWVLFFEADAFLPARTQFEDLFSEVGPMITFKNEEGYRVGTSTWTDWGKNKIISHGHILPLSDFPEIDNKVFGLHCNHDDFTEEEFGNFIRQFDFSDELGVKKWEAFPEAAEDANGVLAAVHPKPPAFILKTAMERVQNCPNLFTKPKYRKFIFQESLKMDGTNMTIYFVTRDSAHFSKLPPLPTGNSPDYSWDQTFVKFAVHPNGRFGVCSRNHDLLPHLIPSPANKGNTMYWAAALSAKLHEILPRVNQDIAIQAELVGSAVQGNPYSYPAGKHELFVFSIFDIATSERWHPWDVEQFAADHGLNHVPVLGYYALPTIAQSHQNLIDRAELKKGEGLVFKNCDDGRWFKVLSNRWILEKDEMMARKNLPSGGTETQVTQTGNQNPNDWWGECSAEEMEKIRAIMSSLEEWVKKEDGLAKWIKEWEEGMHRQKEEAQARTANSLARTATATTGSRASTRVNGKRGHNVGYSAERSRELAEWLGL</sequence>
<name>A0AAN7C448_9PEZI</name>
<dbReference type="SUPFAM" id="SSF56091">
    <property type="entry name" value="DNA ligase/mRNA capping enzyme, catalytic domain"/>
    <property type="match status" value="1"/>
</dbReference>
<organism evidence="3 4">
    <name type="scientific">Achaetomium macrosporum</name>
    <dbReference type="NCBI Taxonomy" id="79813"/>
    <lineage>
        <taxon>Eukaryota</taxon>
        <taxon>Fungi</taxon>
        <taxon>Dikarya</taxon>
        <taxon>Ascomycota</taxon>
        <taxon>Pezizomycotina</taxon>
        <taxon>Sordariomycetes</taxon>
        <taxon>Sordariomycetidae</taxon>
        <taxon>Sordariales</taxon>
        <taxon>Chaetomiaceae</taxon>
        <taxon>Achaetomium</taxon>
    </lineage>
</organism>
<gene>
    <name evidence="3" type="ORF">C8A03DRAFT_18154</name>
</gene>
<dbReference type="Proteomes" id="UP001303760">
    <property type="component" value="Unassembled WGS sequence"/>
</dbReference>
<evidence type="ECO:0000256" key="1">
    <source>
        <dbReference type="SAM" id="MobiDB-lite"/>
    </source>
</evidence>
<evidence type="ECO:0000313" key="3">
    <source>
        <dbReference type="EMBL" id="KAK4235048.1"/>
    </source>
</evidence>
<proteinExistence type="predicted"/>